<feature type="transmembrane region" description="Helical" evidence="1">
    <location>
        <begin position="40"/>
        <end position="64"/>
    </location>
</feature>
<dbReference type="RefSeq" id="YP_008125304.1">
    <property type="nucleotide sequence ID" value="NC_021529.2"/>
</dbReference>
<keyword evidence="1" id="KW-0812">Transmembrane</keyword>
<reference evidence="2 3" key="1">
    <citation type="journal article" date="2014" name="Genome Biol. Evol.">
        <title>Composite Conserved Promoter-Terminator Motifs (PeSLs) that Mediate Modular Shuffling in the Diverse T4-Like Myoviruses.</title>
        <authorList>
            <person name="Comeau A.M."/>
            <person name="Arbiol C."/>
            <person name="Krisch H.M."/>
        </authorList>
    </citation>
    <scope>NUCLEOTIDE SEQUENCE [LARGE SCALE GENOMIC DNA]</scope>
</reference>
<dbReference type="Proteomes" id="UP000201461">
    <property type="component" value="Segment"/>
</dbReference>
<evidence type="ECO:0000256" key="1">
    <source>
        <dbReference type="SAM" id="Phobius"/>
    </source>
</evidence>
<keyword evidence="3" id="KW-1185">Reference proteome</keyword>
<accession>R9TIF6</accession>
<dbReference type="GeneID" id="15926606"/>
<protein>
    <submittedName>
        <fullName evidence="2">Uncharacterized protein</fullName>
    </submittedName>
</protein>
<dbReference type="EMBL" id="HQ317393">
    <property type="protein sequence ID" value="AGN30155.1"/>
    <property type="molecule type" value="Genomic_DNA"/>
</dbReference>
<gene>
    <name evidence="2" type="ORF">VPFG_00153</name>
</gene>
<keyword evidence="1" id="KW-0472">Membrane</keyword>
<keyword evidence="1" id="KW-1133">Transmembrane helix</keyword>
<proteinExistence type="predicted"/>
<organism evidence="2 3">
    <name type="scientific">Vibrio phage nt-1</name>
    <dbReference type="NCBI Taxonomy" id="115992"/>
    <lineage>
        <taxon>Viruses</taxon>
        <taxon>Duplodnaviria</taxon>
        <taxon>Heunggongvirae</taxon>
        <taxon>Uroviricota</taxon>
        <taxon>Caudoviricetes</taxon>
        <taxon>Pantevenvirales</taxon>
        <taxon>Straboviridae</taxon>
        <taxon>Mylasvirus</taxon>
        <taxon>Mylasvirus persius</taxon>
    </lineage>
</organism>
<feature type="transmembrane region" description="Helical" evidence="1">
    <location>
        <begin position="6"/>
        <end position="28"/>
    </location>
</feature>
<name>R9TIF6_9CAUD</name>
<evidence type="ECO:0000313" key="2">
    <source>
        <dbReference type="EMBL" id="AGN30155.1"/>
    </source>
</evidence>
<dbReference type="OrthoDB" id="28454at10239"/>
<dbReference type="KEGG" id="vg:15926606"/>
<evidence type="ECO:0000313" key="3">
    <source>
        <dbReference type="Proteomes" id="UP000201461"/>
    </source>
</evidence>
<sequence>MTDFLIAAFCFTFFLANVGSIFTMVYIATAQQYNIPMIILCVYGFIGTIGVMIVIGLVMLVSWIEESKFWKKISKMRDI</sequence>